<sequence length="208" mass="22220">MSKIDTLMRIKNLGIVAVIRGKDSKEALEYAKACVEGGVDILEITFTVPNAVDVLKELSDSLSENALLGAGTVLDSTTARLAIMNGAKFIVSPSFDEEVAKLCNLYQVPYMPGCMTPTEITNALKFGVDVIKIFPGSAFGPDYFKAIHGPLPHVNLMPTGGVDVENVGEWIRNGAFAVGAGSSLVKGTKEEIIEKCKLFIKNIKGARA</sequence>
<comment type="similarity">
    <text evidence="2">Belongs to the KHG/KDPG aldolase family.</text>
</comment>
<gene>
    <name evidence="6" type="ORF">SAMN02745245_01668</name>
</gene>
<reference evidence="6 7" key="1">
    <citation type="submission" date="2016-11" db="EMBL/GenBank/DDBJ databases">
        <authorList>
            <person name="Jaros S."/>
            <person name="Januszkiewicz K."/>
            <person name="Wedrychowicz H."/>
        </authorList>
    </citation>
    <scope>NUCLEOTIDE SEQUENCE [LARGE SCALE GENOMIC DNA]</scope>
    <source>
        <strain evidence="6 7">DSM 21120</strain>
    </source>
</reference>
<dbReference type="EMBL" id="FQXI01000014">
    <property type="protein sequence ID" value="SHH58488.1"/>
    <property type="molecule type" value="Genomic_DNA"/>
</dbReference>
<dbReference type="CDD" id="cd00452">
    <property type="entry name" value="KDPG_aldolase"/>
    <property type="match status" value="1"/>
</dbReference>
<dbReference type="InterPro" id="IPR000887">
    <property type="entry name" value="Aldlse_KDPG_KHG"/>
</dbReference>
<evidence type="ECO:0000313" key="6">
    <source>
        <dbReference type="EMBL" id="SHH58488.1"/>
    </source>
</evidence>
<evidence type="ECO:0000256" key="4">
    <source>
        <dbReference type="ARBA" id="ARBA00023239"/>
    </source>
</evidence>
<accession>A0A1M5U6C3</accession>
<keyword evidence="4" id="KW-0456">Lyase</keyword>
<organism evidence="6 7">
    <name type="scientific">Anaerosphaera aminiphila DSM 21120</name>
    <dbReference type="NCBI Taxonomy" id="1120995"/>
    <lineage>
        <taxon>Bacteria</taxon>
        <taxon>Bacillati</taxon>
        <taxon>Bacillota</taxon>
        <taxon>Tissierellia</taxon>
        <taxon>Tissierellales</taxon>
        <taxon>Peptoniphilaceae</taxon>
        <taxon>Anaerosphaera</taxon>
    </lineage>
</organism>
<protein>
    <submittedName>
        <fullName evidence="6">2-dehydro-3-deoxyphosphogluconate aldolase / (4S)-4-hydroxy-2-oxoglutarate aldolase</fullName>
    </submittedName>
</protein>
<dbReference type="GO" id="GO:0016829">
    <property type="term" value="F:lyase activity"/>
    <property type="evidence" value="ECO:0007669"/>
    <property type="project" value="UniProtKB-KW"/>
</dbReference>
<dbReference type="Proteomes" id="UP000184032">
    <property type="component" value="Unassembled WGS sequence"/>
</dbReference>
<evidence type="ECO:0000313" key="7">
    <source>
        <dbReference type="Proteomes" id="UP000184032"/>
    </source>
</evidence>
<evidence type="ECO:0000256" key="2">
    <source>
        <dbReference type="ARBA" id="ARBA00006906"/>
    </source>
</evidence>
<dbReference type="STRING" id="1120995.SAMN02745245_01668"/>
<name>A0A1M5U6C3_9FIRM</name>
<dbReference type="NCBIfam" id="TIGR01182">
    <property type="entry name" value="eda"/>
    <property type="match status" value="1"/>
</dbReference>
<dbReference type="OrthoDB" id="9802667at2"/>
<dbReference type="PANTHER" id="PTHR30246">
    <property type="entry name" value="2-KETO-3-DEOXY-6-PHOSPHOGLUCONATE ALDOLASE"/>
    <property type="match status" value="1"/>
</dbReference>
<evidence type="ECO:0000256" key="5">
    <source>
        <dbReference type="ARBA" id="ARBA00023277"/>
    </source>
</evidence>
<dbReference type="AlphaFoldDB" id="A0A1M5U6C3"/>
<proteinExistence type="inferred from homology"/>
<dbReference type="Pfam" id="PF01081">
    <property type="entry name" value="Aldolase"/>
    <property type="match status" value="1"/>
</dbReference>
<dbReference type="Gene3D" id="3.20.20.70">
    <property type="entry name" value="Aldolase class I"/>
    <property type="match status" value="1"/>
</dbReference>
<dbReference type="SUPFAM" id="SSF51569">
    <property type="entry name" value="Aldolase"/>
    <property type="match status" value="1"/>
</dbReference>
<dbReference type="InterPro" id="IPR013785">
    <property type="entry name" value="Aldolase_TIM"/>
</dbReference>
<evidence type="ECO:0000256" key="3">
    <source>
        <dbReference type="ARBA" id="ARBA00011233"/>
    </source>
</evidence>
<comment type="subunit">
    <text evidence="3">Homotrimer.</text>
</comment>
<keyword evidence="5" id="KW-0119">Carbohydrate metabolism</keyword>
<dbReference type="NCBIfam" id="NF005119">
    <property type="entry name" value="PRK06552.1"/>
    <property type="match status" value="1"/>
</dbReference>
<evidence type="ECO:0000256" key="1">
    <source>
        <dbReference type="ARBA" id="ARBA00004761"/>
    </source>
</evidence>
<keyword evidence="7" id="KW-1185">Reference proteome</keyword>
<dbReference type="PANTHER" id="PTHR30246:SF1">
    <property type="entry name" value="2-DEHYDRO-3-DEOXY-6-PHOSPHOGALACTONATE ALDOLASE-RELATED"/>
    <property type="match status" value="1"/>
</dbReference>
<dbReference type="RefSeq" id="WP_073185308.1">
    <property type="nucleotide sequence ID" value="NZ_FQXI01000014.1"/>
</dbReference>
<comment type="pathway">
    <text evidence="1">Carbohydrate acid metabolism.</text>
</comment>